<dbReference type="SUPFAM" id="SSF53681">
    <property type="entry name" value="Aspartate/glutamate racemase"/>
    <property type="match status" value="2"/>
</dbReference>
<dbReference type="GeneID" id="72384420"/>
<comment type="similarity">
    <text evidence="1">Belongs to the aspartate/glutamate racemases family.</text>
</comment>
<proteinExistence type="inferred from homology"/>
<dbReference type="RefSeq" id="WP_126761106.1">
    <property type="nucleotide sequence ID" value="NZ_CP097017.1"/>
</dbReference>
<keyword evidence="2 3" id="KW-0413">Isomerase</keyword>
<dbReference type="Proteomes" id="UP001179600">
    <property type="component" value="Chromosome"/>
</dbReference>
<dbReference type="PANTHER" id="PTHR21198:SF7">
    <property type="entry name" value="ASPARTATE-GLUTAMATE RACEMASE FAMILY"/>
    <property type="match status" value="1"/>
</dbReference>
<dbReference type="EMBL" id="CP116507">
    <property type="protein sequence ID" value="WCG22193.1"/>
    <property type="molecule type" value="Genomic_DNA"/>
</dbReference>
<evidence type="ECO:0000256" key="1">
    <source>
        <dbReference type="ARBA" id="ARBA00007847"/>
    </source>
</evidence>
<name>A0AAE9XLL6_9ENTE</name>
<protein>
    <submittedName>
        <fullName evidence="3">Amino acid racemase</fullName>
        <ecNumber evidence="3">5.1.1.-</ecNumber>
    </submittedName>
</protein>
<dbReference type="Pfam" id="PF01177">
    <property type="entry name" value="Asp_Glu_race"/>
    <property type="match status" value="1"/>
</dbReference>
<dbReference type="InterPro" id="IPR018187">
    <property type="entry name" value="Asp/Glu_racemase_AS_1"/>
</dbReference>
<sequence length="238" mass="27381">MKDFFVILGGMGTQATESFVHLLNKRTPAKKDQDYLNYCLFNHATVPDRTAYILDTTLDSPVEALTEDIRQLSPLHPSFFVLTCNTAHYFYNELQTQTEIPILHMPRIAVEQVVKSYSHLNRKIRVGLLATTGTVSSGVYHHEMEKHEQIELVMASKEIQEEVMTLIYDDIKAQNYLNEERYQYILKEMMEEEACDVVILGCTELSLMQAETLQTKFPVIDAQSELVDATIERVLSRR</sequence>
<reference evidence="3" key="1">
    <citation type="submission" date="2023-01" db="EMBL/GenBank/DDBJ databases">
        <title>Oxazolidinone resistance genes in florfenicol resistant enterococci from beef cattle and veal calves at slaughter.</title>
        <authorList>
            <person name="Biggel M."/>
        </authorList>
    </citation>
    <scope>NUCLEOTIDE SEQUENCE</scope>
    <source>
        <strain evidence="3">K204-1</strain>
    </source>
</reference>
<dbReference type="PROSITE" id="PS00923">
    <property type="entry name" value="ASP_GLU_RACEMASE_1"/>
    <property type="match status" value="1"/>
</dbReference>
<dbReference type="InterPro" id="IPR001920">
    <property type="entry name" value="Asp/Glu_race"/>
</dbReference>
<accession>A0AAE9XLL6</accession>
<gene>
    <name evidence="3" type="ORF">PML95_07260</name>
</gene>
<dbReference type="Gene3D" id="3.40.50.1860">
    <property type="match status" value="2"/>
</dbReference>
<dbReference type="InterPro" id="IPR004380">
    <property type="entry name" value="Asp_race"/>
</dbReference>
<dbReference type="NCBIfam" id="TIGR00035">
    <property type="entry name" value="asp_race"/>
    <property type="match status" value="1"/>
</dbReference>
<dbReference type="InterPro" id="IPR033134">
    <property type="entry name" value="Asp/Glu_racemase_AS_2"/>
</dbReference>
<evidence type="ECO:0000313" key="4">
    <source>
        <dbReference type="Proteomes" id="UP001179600"/>
    </source>
</evidence>
<dbReference type="InterPro" id="IPR015942">
    <property type="entry name" value="Asp/Glu/hydantoin_racemase"/>
</dbReference>
<dbReference type="PANTHER" id="PTHR21198">
    <property type="entry name" value="GLUTAMATE RACEMASE"/>
    <property type="match status" value="1"/>
</dbReference>
<dbReference type="AlphaFoldDB" id="A0AAE9XLL6"/>
<organism evidence="3 4">
    <name type="scientific">Vagococcus lutrae</name>
    <dbReference type="NCBI Taxonomy" id="81947"/>
    <lineage>
        <taxon>Bacteria</taxon>
        <taxon>Bacillati</taxon>
        <taxon>Bacillota</taxon>
        <taxon>Bacilli</taxon>
        <taxon>Lactobacillales</taxon>
        <taxon>Enterococcaceae</taxon>
        <taxon>Vagococcus</taxon>
    </lineage>
</organism>
<dbReference type="PROSITE" id="PS00924">
    <property type="entry name" value="ASP_GLU_RACEMASE_2"/>
    <property type="match status" value="1"/>
</dbReference>
<evidence type="ECO:0000256" key="2">
    <source>
        <dbReference type="ARBA" id="ARBA00023235"/>
    </source>
</evidence>
<dbReference type="EC" id="5.1.1.-" evidence="3"/>
<evidence type="ECO:0000313" key="3">
    <source>
        <dbReference type="EMBL" id="WCG22193.1"/>
    </source>
</evidence>
<dbReference type="GO" id="GO:0047661">
    <property type="term" value="F:amino-acid racemase activity"/>
    <property type="evidence" value="ECO:0007669"/>
    <property type="project" value="InterPro"/>
</dbReference>